<evidence type="ECO:0000259" key="1">
    <source>
        <dbReference type="PROSITE" id="PS50056"/>
    </source>
</evidence>
<dbReference type="Gene3D" id="3.90.190.10">
    <property type="entry name" value="Protein tyrosine phosphatase superfamily"/>
    <property type="match status" value="1"/>
</dbReference>
<dbReference type="InterPro" id="IPR001345">
    <property type="entry name" value="PG/BPGM_mutase_AS"/>
</dbReference>
<proteinExistence type="predicted"/>
<dbReference type="Gene3D" id="3.40.50.1240">
    <property type="entry name" value="Phosphoglycerate mutase-like"/>
    <property type="match status" value="1"/>
</dbReference>
<dbReference type="PANTHER" id="PTHR48100">
    <property type="entry name" value="BROAD-SPECIFICITY PHOSPHATASE YOR283W-RELATED"/>
    <property type="match status" value="1"/>
</dbReference>
<sequence length="391" mass="43930">MFEESNVARITLLRHGQSEGNVLRGRARRDLSLRDCGLTRRGVEEARNVGRAQTHAPDLIVVSPLRRALLTTLNLNFQTCPIIVHPGLCEHGGEIPENFPLPLHQLLQSPDLSRFSRLQDIDFSLLPANWGREHSQGSRMGVAQALRWLRARTEKNIWVVCHFNVIHTMISTRRFVGNCEPISCQFSGNDLIEITDKRMQDAEEELHEPKKFEPRKRIVYSGRVSIVLEAERGIGAFLVGNADFAADKKALDDAQVGAVLVVGGSMRTEESIDRAVIRVAVSDRQDTVLPHDFLETTTAWIHEQRTKYNRTTLVHCRAGHHQSPLVAAAYLLRYHSNFSSVDHALAAIREVRPAATFPSYIQAQLDDWHASFSRKRIASSSSSSIGDVEKK</sequence>
<gene>
    <name evidence="2" type="ORF">ALAG00032_LOCUS5544</name>
</gene>
<dbReference type="Pfam" id="PF00300">
    <property type="entry name" value="His_Phos_1"/>
    <property type="match status" value="1"/>
</dbReference>
<dbReference type="EMBL" id="HBIJ01007869">
    <property type="protein sequence ID" value="CAE0364802.1"/>
    <property type="molecule type" value="Transcribed_RNA"/>
</dbReference>
<dbReference type="InterPro" id="IPR029021">
    <property type="entry name" value="Prot-tyrosine_phosphatase-like"/>
</dbReference>
<dbReference type="InterPro" id="IPR029033">
    <property type="entry name" value="His_PPase_superfam"/>
</dbReference>
<dbReference type="AlphaFoldDB" id="A0A7S3JTT5"/>
<dbReference type="SUPFAM" id="SSF52799">
    <property type="entry name" value="(Phosphotyrosine protein) phosphatases II"/>
    <property type="match status" value="1"/>
</dbReference>
<evidence type="ECO:0000313" key="2">
    <source>
        <dbReference type="EMBL" id="CAE0364802.1"/>
    </source>
</evidence>
<dbReference type="GO" id="GO:0016791">
    <property type="term" value="F:phosphatase activity"/>
    <property type="evidence" value="ECO:0007669"/>
    <property type="project" value="TreeGrafter"/>
</dbReference>
<reference evidence="2" key="1">
    <citation type="submission" date="2021-01" db="EMBL/GenBank/DDBJ databases">
        <authorList>
            <person name="Corre E."/>
            <person name="Pelletier E."/>
            <person name="Niang G."/>
            <person name="Scheremetjew M."/>
            <person name="Finn R."/>
            <person name="Kale V."/>
            <person name="Holt S."/>
            <person name="Cochrane G."/>
            <person name="Meng A."/>
            <person name="Brown T."/>
            <person name="Cohen L."/>
        </authorList>
    </citation>
    <scope>NUCLEOTIDE SEQUENCE</scope>
    <source>
        <strain evidence="2">CCMP1510</strain>
    </source>
</reference>
<dbReference type="InterPro" id="IPR000340">
    <property type="entry name" value="Dual-sp_phosphatase_cat-dom"/>
</dbReference>
<dbReference type="InterPro" id="IPR050275">
    <property type="entry name" value="PGM_Phosphatase"/>
</dbReference>
<organism evidence="2">
    <name type="scientific">Aureoumbra lagunensis</name>
    <dbReference type="NCBI Taxonomy" id="44058"/>
    <lineage>
        <taxon>Eukaryota</taxon>
        <taxon>Sar</taxon>
        <taxon>Stramenopiles</taxon>
        <taxon>Ochrophyta</taxon>
        <taxon>Pelagophyceae</taxon>
        <taxon>Pelagomonadales</taxon>
        <taxon>Aureoumbra</taxon>
    </lineage>
</organism>
<dbReference type="PROSITE" id="PS00175">
    <property type="entry name" value="PG_MUTASE"/>
    <property type="match status" value="1"/>
</dbReference>
<dbReference type="SUPFAM" id="SSF53254">
    <property type="entry name" value="Phosphoglycerate mutase-like"/>
    <property type="match status" value="1"/>
</dbReference>
<dbReference type="GO" id="GO:0005737">
    <property type="term" value="C:cytoplasm"/>
    <property type="evidence" value="ECO:0007669"/>
    <property type="project" value="TreeGrafter"/>
</dbReference>
<dbReference type="SMART" id="SM00855">
    <property type="entry name" value="PGAM"/>
    <property type="match status" value="1"/>
</dbReference>
<name>A0A7S3JTT5_9STRA</name>
<dbReference type="InterPro" id="IPR000387">
    <property type="entry name" value="Tyr_Pase_dom"/>
</dbReference>
<dbReference type="InterPro" id="IPR013078">
    <property type="entry name" value="His_Pase_superF_clade-1"/>
</dbReference>
<dbReference type="CDD" id="cd07067">
    <property type="entry name" value="HP_PGM_like"/>
    <property type="match status" value="1"/>
</dbReference>
<feature type="domain" description="Tyrosine specific protein phosphatases" evidence="1">
    <location>
        <begin position="291"/>
        <end position="353"/>
    </location>
</feature>
<dbReference type="Pfam" id="PF00782">
    <property type="entry name" value="DSPc"/>
    <property type="match status" value="1"/>
</dbReference>
<accession>A0A7S3JTT5</accession>
<dbReference type="PROSITE" id="PS50056">
    <property type="entry name" value="TYR_PHOSPHATASE_2"/>
    <property type="match status" value="1"/>
</dbReference>
<dbReference type="PANTHER" id="PTHR48100:SF57">
    <property type="entry name" value="PHOSPHOGLYCERATE MUTASE"/>
    <property type="match status" value="1"/>
</dbReference>
<protein>
    <recommendedName>
        <fullName evidence="1">Tyrosine specific protein phosphatases domain-containing protein</fullName>
    </recommendedName>
</protein>
<dbReference type="CDD" id="cd14498">
    <property type="entry name" value="DSP"/>
    <property type="match status" value="1"/>
</dbReference>